<feature type="chain" id="PRO_5016294871" description="F-box domain-containing protein" evidence="1">
    <location>
        <begin position="19"/>
        <end position="112"/>
    </location>
</feature>
<sequence>MLVECIAWVLASLHLLCSLRSKNKGLVHFPDDILIDVLSRLPADAIQQCRRVCRHWRTLTSSTYFNMLQSQRASSALVQVDMATLERSISKYEKEAHELKKETPIWWHWPTM</sequence>
<dbReference type="InterPro" id="IPR001810">
    <property type="entry name" value="F-box_dom"/>
</dbReference>
<dbReference type="PANTHER" id="PTHR31672">
    <property type="entry name" value="BNACNNG10540D PROTEIN"/>
    <property type="match status" value="1"/>
</dbReference>
<dbReference type="InterPro" id="IPR050796">
    <property type="entry name" value="SCF_F-box_component"/>
</dbReference>
<dbReference type="AlphaFoldDB" id="A0A328E4F0"/>
<comment type="caution">
    <text evidence="3">The sequence shown here is derived from an EMBL/GenBank/DDBJ whole genome shotgun (WGS) entry which is preliminary data.</text>
</comment>
<feature type="signal peptide" evidence="1">
    <location>
        <begin position="1"/>
        <end position="18"/>
    </location>
</feature>
<dbReference type="PANTHER" id="PTHR31672:SF13">
    <property type="entry name" value="F-BOX PROTEIN CPR30-LIKE"/>
    <property type="match status" value="1"/>
</dbReference>
<feature type="domain" description="F-box" evidence="2">
    <location>
        <begin position="23"/>
        <end position="68"/>
    </location>
</feature>
<organism evidence="3 4">
    <name type="scientific">Cuscuta australis</name>
    <dbReference type="NCBI Taxonomy" id="267555"/>
    <lineage>
        <taxon>Eukaryota</taxon>
        <taxon>Viridiplantae</taxon>
        <taxon>Streptophyta</taxon>
        <taxon>Embryophyta</taxon>
        <taxon>Tracheophyta</taxon>
        <taxon>Spermatophyta</taxon>
        <taxon>Magnoliopsida</taxon>
        <taxon>eudicotyledons</taxon>
        <taxon>Gunneridae</taxon>
        <taxon>Pentapetalae</taxon>
        <taxon>asterids</taxon>
        <taxon>lamiids</taxon>
        <taxon>Solanales</taxon>
        <taxon>Convolvulaceae</taxon>
        <taxon>Cuscuteae</taxon>
        <taxon>Cuscuta</taxon>
        <taxon>Cuscuta subgen. Grammica</taxon>
        <taxon>Cuscuta sect. Cleistogrammica</taxon>
    </lineage>
</organism>
<evidence type="ECO:0000313" key="3">
    <source>
        <dbReference type="EMBL" id="RAL52326.1"/>
    </source>
</evidence>
<dbReference type="InterPro" id="IPR036047">
    <property type="entry name" value="F-box-like_dom_sf"/>
</dbReference>
<proteinExistence type="predicted"/>
<keyword evidence="1" id="KW-0732">Signal</keyword>
<dbReference type="PROSITE" id="PS50181">
    <property type="entry name" value="FBOX"/>
    <property type="match status" value="1"/>
</dbReference>
<dbReference type="SMART" id="SM00256">
    <property type="entry name" value="FBOX"/>
    <property type="match status" value="1"/>
</dbReference>
<dbReference type="SUPFAM" id="SSF81383">
    <property type="entry name" value="F-box domain"/>
    <property type="match status" value="1"/>
</dbReference>
<reference evidence="3 4" key="1">
    <citation type="submission" date="2018-06" db="EMBL/GenBank/DDBJ databases">
        <title>The Genome of Cuscuta australis (Dodder) Provides Insight into the Evolution of Plant Parasitism.</title>
        <authorList>
            <person name="Liu H."/>
        </authorList>
    </citation>
    <scope>NUCLEOTIDE SEQUENCE [LARGE SCALE GENOMIC DNA]</scope>
    <source>
        <strain evidence="4">cv. Yunnan</strain>
        <tissue evidence="3">Vines</tissue>
    </source>
</reference>
<name>A0A328E4F0_9ASTE</name>
<dbReference type="Gene3D" id="1.20.1280.50">
    <property type="match status" value="1"/>
</dbReference>
<dbReference type="Pfam" id="PF12937">
    <property type="entry name" value="F-box-like"/>
    <property type="match status" value="1"/>
</dbReference>
<evidence type="ECO:0000256" key="1">
    <source>
        <dbReference type="SAM" id="SignalP"/>
    </source>
</evidence>
<evidence type="ECO:0000313" key="4">
    <source>
        <dbReference type="Proteomes" id="UP000249390"/>
    </source>
</evidence>
<accession>A0A328E4F0</accession>
<dbReference type="EMBL" id="NQVE01000035">
    <property type="protein sequence ID" value="RAL52326.1"/>
    <property type="molecule type" value="Genomic_DNA"/>
</dbReference>
<evidence type="ECO:0000259" key="2">
    <source>
        <dbReference type="PROSITE" id="PS50181"/>
    </source>
</evidence>
<gene>
    <name evidence="3" type="ORF">DM860_016175</name>
</gene>
<keyword evidence="4" id="KW-1185">Reference proteome</keyword>
<protein>
    <recommendedName>
        <fullName evidence="2">F-box domain-containing protein</fullName>
    </recommendedName>
</protein>
<dbReference type="Proteomes" id="UP000249390">
    <property type="component" value="Unassembled WGS sequence"/>
</dbReference>